<dbReference type="RefSeq" id="WP_216878186.1">
    <property type="nucleotide sequence ID" value="NZ_JAERQM010000007.1"/>
</dbReference>
<dbReference type="PANTHER" id="PTHR43734:SF7">
    <property type="entry name" value="4,4'-DIAPONEUROSPORENE OXYGENASE"/>
    <property type="match status" value="1"/>
</dbReference>
<reference evidence="3 4" key="1">
    <citation type="submission" date="2021-01" db="EMBL/GenBank/DDBJ databases">
        <title>Roseomonas sp. nov, a bacterium isolated from an oil production mixture in Yumen Oilfield.</title>
        <authorList>
            <person name="Wu D."/>
        </authorList>
    </citation>
    <scope>NUCLEOTIDE SEQUENCE [LARGE SCALE GENOMIC DNA]</scope>
    <source>
        <strain evidence="3 4">ROY-5-3</strain>
    </source>
</reference>
<evidence type="ECO:0000259" key="2">
    <source>
        <dbReference type="Pfam" id="PF01593"/>
    </source>
</evidence>
<feature type="domain" description="Amine oxidase" evidence="2">
    <location>
        <begin position="17"/>
        <end position="299"/>
    </location>
</feature>
<dbReference type="Proteomes" id="UP000689967">
    <property type="component" value="Unassembled WGS sequence"/>
</dbReference>
<sequence>MLSRGDSPVLVVGAGVGGLAAAIHLAAAGRPVLVLERAAAPGGRIRRLHPGGLAVDAGPAVLTLLPVFQALFAAGGARLEDHLMLRPLAVLGRHIWPDGQQLDLLADRRAAEDAIGDFAGPAAARGFRDFMARATRCHDALEAPFLTAQRPGMLALGALAGKLGTSPFGTLWDALGRDFDNPRLRQVFGRMAAYVGSSPLLAPATLMLVAHVEMSGLHGIEGGMGRLAEALAAVAVAQGVEIRHGATVAELLVQGGRIAGLRLADDTRIAARRVVLAADAASLAAGHFGAAAAKAVPRLPAARRSFSAFGWAMAGRAEGPDLPRQTVFHPADPVAEYAALARGQMPEVPTVTLWAQARHDPAPAPDGAPGGAEPLMTLVAAPARADARPADPAPVEAASLAAMARAGVTLRRDAVLAVTPRDYEAEAPGSGGALYGQAVHGWQSIFSRPAARTALPGLYLAGGTTHPGAGLAMAALSGRLAAQAVMGDRG</sequence>
<comment type="caution">
    <text evidence="3">The sequence shown here is derived from an EMBL/GenBank/DDBJ whole genome shotgun (WGS) entry which is preliminary data.</text>
</comment>
<keyword evidence="4" id="KW-1185">Reference proteome</keyword>
<dbReference type="EMBL" id="JAERQM010000007">
    <property type="protein sequence ID" value="MBU8546158.1"/>
    <property type="molecule type" value="Genomic_DNA"/>
</dbReference>
<evidence type="ECO:0000313" key="3">
    <source>
        <dbReference type="EMBL" id="MBU8546158.1"/>
    </source>
</evidence>
<dbReference type="Pfam" id="PF01593">
    <property type="entry name" value="Amino_oxidase"/>
    <property type="match status" value="1"/>
</dbReference>
<organism evidence="3 4">
    <name type="scientific">Falsiroseomonas oleicola</name>
    <dbReference type="NCBI Taxonomy" id="2801474"/>
    <lineage>
        <taxon>Bacteria</taxon>
        <taxon>Pseudomonadati</taxon>
        <taxon>Pseudomonadota</taxon>
        <taxon>Alphaproteobacteria</taxon>
        <taxon>Acetobacterales</taxon>
        <taxon>Roseomonadaceae</taxon>
        <taxon>Falsiroseomonas</taxon>
    </lineage>
</organism>
<accession>A0ABS6HEQ0</accession>
<keyword evidence="1" id="KW-0560">Oxidoreductase</keyword>
<name>A0ABS6HEQ0_9PROT</name>
<protein>
    <submittedName>
        <fullName evidence="3">FAD-dependent oxidoreductase</fullName>
    </submittedName>
</protein>
<proteinExistence type="predicted"/>
<dbReference type="InterPro" id="IPR002937">
    <property type="entry name" value="Amino_oxidase"/>
</dbReference>
<evidence type="ECO:0000313" key="4">
    <source>
        <dbReference type="Proteomes" id="UP000689967"/>
    </source>
</evidence>
<dbReference type="PANTHER" id="PTHR43734">
    <property type="entry name" value="PHYTOENE DESATURASE"/>
    <property type="match status" value="1"/>
</dbReference>
<evidence type="ECO:0000256" key="1">
    <source>
        <dbReference type="ARBA" id="ARBA00023002"/>
    </source>
</evidence>
<gene>
    <name evidence="3" type="ORF">JJQ90_20720</name>
</gene>